<evidence type="ECO:0000313" key="7">
    <source>
        <dbReference type="EMBL" id="QNO49973.1"/>
    </source>
</evidence>
<dbReference type="GO" id="GO:0005524">
    <property type="term" value="F:ATP binding"/>
    <property type="evidence" value="ECO:0007669"/>
    <property type="project" value="UniProtKB-UniRule"/>
</dbReference>
<sequence>MRILIIGYSTRYIVCAGKRAGYTMYSLDHFGDVDMLRCADRYERFDEITSDEDLLNHLDRLDWDFDAIILGTGFECADLKGYRVLNNRAGIMRSISNKKLFGEKMESLGFPHPKIYDISDISDDFGYPVMIKPVYGAGGIENRLAHSREETRGCGADMLIQEYLEGTPASVSVISTRKGAVAVAVNEQLIGTPWLTRDRFAYCGNITPFDSEYNEEMREIAVRLVLKLGLIGSNGVDFLITENGPVVIEVNARFQGTLDTVEYASGISVFDAHVRAFLDELVEVPSDAAEDRFAGKAILFADRDVTIDETISKKLAEERIMDIPEIGWRIPAGDPVTTLFCEGNSREQVVRGLRAAAGRIRRCWRNRPTLP</sequence>
<keyword evidence="1 6" id="KW-0436">Ligase</keyword>
<evidence type="ECO:0000256" key="2">
    <source>
        <dbReference type="ARBA" id="ARBA00022741"/>
    </source>
</evidence>
<dbReference type="PANTHER" id="PTHR43055:SF1">
    <property type="entry name" value="FORMATE-DEPENDENT PHOSPHORIBOSYLGLYCINAMIDE FORMYLTRANSFERASE"/>
    <property type="match status" value="1"/>
</dbReference>
<dbReference type="InterPro" id="IPR003806">
    <property type="entry name" value="ATP-grasp_PylC-type"/>
</dbReference>
<dbReference type="Gene3D" id="3.30.470.20">
    <property type="entry name" value="ATP-grasp fold, B domain"/>
    <property type="match status" value="1"/>
</dbReference>
<dbReference type="AlphaFoldDB" id="A0A7G9YP99"/>
<dbReference type="EMBL" id="MT631397">
    <property type="protein sequence ID" value="QNO49833.1"/>
    <property type="molecule type" value="Genomic_DNA"/>
</dbReference>
<evidence type="ECO:0000259" key="5">
    <source>
        <dbReference type="PROSITE" id="PS50975"/>
    </source>
</evidence>
<dbReference type="InterPro" id="IPR016677">
    <property type="entry name" value="UCP016817_carboligase"/>
</dbReference>
<gene>
    <name evidence="6" type="primary">pylC</name>
    <name evidence="6" type="ORF">DBPBNLAN_00043</name>
    <name evidence="7" type="ORF">FNHNGOKL_00041</name>
</gene>
<dbReference type="EMBL" id="MT631400">
    <property type="protein sequence ID" value="QNO49973.1"/>
    <property type="molecule type" value="Genomic_DNA"/>
</dbReference>
<evidence type="ECO:0000313" key="6">
    <source>
        <dbReference type="EMBL" id="QNO49833.1"/>
    </source>
</evidence>
<dbReference type="PROSITE" id="PS50975">
    <property type="entry name" value="ATP_GRASP"/>
    <property type="match status" value="1"/>
</dbReference>
<dbReference type="SUPFAM" id="SSF56059">
    <property type="entry name" value="Glutathione synthetase ATP-binding domain-like"/>
    <property type="match status" value="1"/>
</dbReference>
<dbReference type="PANTHER" id="PTHR43055">
    <property type="entry name" value="FORMATE-DEPENDENT PHOSPHORIBOSYLGLYCINAMIDE FORMYLTRANSFERASE"/>
    <property type="match status" value="1"/>
</dbReference>
<organism evidence="6">
    <name type="scientific">Candidatus Methanogaster sp. ANME-2c ERB4</name>
    <dbReference type="NCBI Taxonomy" id="2759911"/>
    <lineage>
        <taxon>Archaea</taxon>
        <taxon>Methanobacteriati</taxon>
        <taxon>Methanobacteriota</taxon>
        <taxon>Stenosarchaea group</taxon>
        <taxon>Methanomicrobia</taxon>
        <taxon>Methanosarcinales</taxon>
        <taxon>ANME-2 cluster</taxon>
        <taxon>Candidatus Methanogasteraceae</taxon>
        <taxon>Candidatus Methanogaster</taxon>
    </lineage>
</organism>
<dbReference type="GO" id="GO:0005829">
    <property type="term" value="C:cytosol"/>
    <property type="evidence" value="ECO:0007669"/>
    <property type="project" value="TreeGrafter"/>
</dbReference>
<evidence type="ECO:0000256" key="1">
    <source>
        <dbReference type="ARBA" id="ARBA00022598"/>
    </source>
</evidence>
<evidence type="ECO:0000256" key="4">
    <source>
        <dbReference type="PROSITE-ProRule" id="PRU00409"/>
    </source>
</evidence>
<keyword evidence="2 4" id="KW-0547">Nucleotide-binding</keyword>
<name>A0A7G9YP99_9EURY</name>
<dbReference type="Pfam" id="PF02655">
    <property type="entry name" value="ATP-grasp_3"/>
    <property type="match status" value="1"/>
</dbReference>
<evidence type="ECO:0000256" key="3">
    <source>
        <dbReference type="ARBA" id="ARBA00022840"/>
    </source>
</evidence>
<keyword evidence="3 4" id="KW-0067">ATP-binding</keyword>
<dbReference type="InterPro" id="IPR011761">
    <property type="entry name" value="ATP-grasp"/>
</dbReference>
<accession>A0A7G9YP99</accession>
<protein>
    <submittedName>
        <fullName evidence="6">3-methylornithine--L-lysine ligase</fullName>
        <ecNumber evidence="6">6.3.2.-</ecNumber>
    </submittedName>
</protein>
<dbReference type="GO" id="GO:0046872">
    <property type="term" value="F:metal ion binding"/>
    <property type="evidence" value="ECO:0007669"/>
    <property type="project" value="InterPro"/>
</dbReference>
<feature type="domain" description="ATP-grasp" evidence="5">
    <location>
        <begin position="102"/>
        <end position="278"/>
    </location>
</feature>
<dbReference type="GO" id="GO:0016874">
    <property type="term" value="F:ligase activity"/>
    <property type="evidence" value="ECO:0007669"/>
    <property type="project" value="UniProtKB-KW"/>
</dbReference>
<dbReference type="EC" id="6.3.2.-" evidence="6"/>
<proteinExistence type="predicted"/>
<reference evidence="6" key="1">
    <citation type="submission" date="2020-06" db="EMBL/GenBank/DDBJ databases">
        <title>Unique genomic features of the anaerobic methanotrophic archaea.</title>
        <authorList>
            <person name="Chadwick G.L."/>
            <person name="Skennerton C.T."/>
            <person name="Laso-Perez R."/>
            <person name="Leu A.O."/>
            <person name="Speth D.R."/>
            <person name="Yu H."/>
            <person name="Morgan-Lang C."/>
            <person name="Hatzenpichler R."/>
            <person name="Goudeau D."/>
            <person name="Malmstrom R."/>
            <person name="Brazelton W.J."/>
            <person name="Woyke T."/>
            <person name="Hallam S.J."/>
            <person name="Tyson G.W."/>
            <person name="Wegener G."/>
            <person name="Boetius A."/>
            <person name="Orphan V."/>
        </authorList>
    </citation>
    <scope>NUCLEOTIDE SEQUENCE</scope>
</reference>
<dbReference type="PIRSF" id="PIRSF016817">
    <property type="entry name" value="UCP016817_carboligase"/>
    <property type="match status" value="1"/>
</dbReference>